<dbReference type="PANTHER" id="PTHR42985:SF2">
    <property type="entry name" value="SODIUM-DEPENDENT MULTIVITAMIN TRANSPORTER"/>
    <property type="match status" value="1"/>
</dbReference>
<evidence type="ECO:0000256" key="7">
    <source>
        <dbReference type="ARBA" id="ARBA00023053"/>
    </source>
</evidence>
<dbReference type="InterPro" id="IPR001734">
    <property type="entry name" value="Na/solute_symporter"/>
</dbReference>
<keyword evidence="4" id="KW-1003">Cell membrane</keyword>
<comment type="subcellular location">
    <subcellularLocation>
        <location evidence="1">Cell membrane</location>
        <topology evidence="1">Multi-pass membrane protein</topology>
    </subcellularLocation>
</comment>
<keyword evidence="5 12" id="KW-0812">Transmembrane</keyword>
<comment type="caution">
    <text evidence="13">The sequence shown here is derived from an EMBL/GenBank/DDBJ whole genome shotgun (WGS) entry which is preliminary data.</text>
</comment>
<dbReference type="Pfam" id="PF00474">
    <property type="entry name" value="SSF"/>
    <property type="match status" value="1"/>
</dbReference>
<dbReference type="NCBIfam" id="TIGR00813">
    <property type="entry name" value="sss"/>
    <property type="match status" value="1"/>
</dbReference>
<dbReference type="PANTHER" id="PTHR42985">
    <property type="entry name" value="SODIUM-COUPLED MONOCARBOXYLATE TRANSPORTER"/>
    <property type="match status" value="1"/>
</dbReference>
<dbReference type="STRING" id="947166.A0A1D1VYP8"/>
<proteinExistence type="inferred from homology"/>
<evidence type="ECO:0000256" key="3">
    <source>
        <dbReference type="ARBA" id="ARBA00022448"/>
    </source>
</evidence>
<organism evidence="13 14">
    <name type="scientific">Ramazzottius varieornatus</name>
    <name type="common">Water bear</name>
    <name type="synonym">Tardigrade</name>
    <dbReference type="NCBI Taxonomy" id="947166"/>
    <lineage>
        <taxon>Eukaryota</taxon>
        <taxon>Metazoa</taxon>
        <taxon>Ecdysozoa</taxon>
        <taxon>Tardigrada</taxon>
        <taxon>Eutardigrada</taxon>
        <taxon>Parachela</taxon>
        <taxon>Hypsibioidea</taxon>
        <taxon>Ramazzottiidae</taxon>
        <taxon>Ramazzottius</taxon>
    </lineage>
</organism>
<dbReference type="GO" id="GO:0005886">
    <property type="term" value="C:plasma membrane"/>
    <property type="evidence" value="ECO:0007669"/>
    <property type="project" value="UniProtKB-SubCell"/>
</dbReference>
<dbReference type="GO" id="GO:0015293">
    <property type="term" value="F:symporter activity"/>
    <property type="evidence" value="ECO:0007669"/>
    <property type="project" value="TreeGrafter"/>
</dbReference>
<keyword evidence="3" id="KW-0813">Transport</keyword>
<dbReference type="EMBL" id="BDGG01000012">
    <property type="protein sequence ID" value="GAV05483.1"/>
    <property type="molecule type" value="Genomic_DNA"/>
</dbReference>
<evidence type="ECO:0000256" key="8">
    <source>
        <dbReference type="ARBA" id="ARBA00023065"/>
    </source>
</evidence>
<feature type="transmembrane region" description="Helical" evidence="12">
    <location>
        <begin position="253"/>
        <end position="274"/>
    </location>
</feature>
<evidence type="ECO:0000313" key="13">
    <source>
        <dbReference type="EMBL" id="GAV05483.1"/>
    </source>
</evidence>
<dbReference type="PROSITE" id="PS50283">
    <property type="entry name" value="NA_SOLUT_SYMP_3"/>
    <property type="match status" value="1"/>
</dbReference>
<keyword evidence="6 12" id="KW-1133">Transmembrane helix</keyword>
<dbReference type="Gene3D" id="1.20.1730.10">
    <property type="entry name" value="Sodium/glucose cotransporter"/>
    <property type="match status" value="1"/>
</dbReference>
<evidence type="ECO:0000256" key="2">
    <source>
        <dbReference type="ARBA" id="ARBA00006434"/>
    </source>
</evidence>
<gene>
    <name evidence="13" type="primary">RvY_15610</name>
    <name evidence="13" type="synonym">RvY_15610.1</name>
    <name evidence="13" type="ORF">RvY_15610-1</name>
</gene>
<feature type="transmembrane region" description="Helical" evidence="12">
    <location>
        <begin position="388"/>
        <end position="409"/>
    </location>
</feature>
<evidence type="ECO:0000256" key="10">
    <source>
        <dbReference type="ARBA" id="ARBA00023201"/>
    </source>
</evidence>
<feature type="transmembrane region" description="Helical" evidence="12">
    <location>
        <begin position="286"/>
        <end position="310"/>
    </location>
</feature>
<keyword evidence="7" id="KW-0915">Sodium</keyword>
<reference evidence="13 14" key="1">
    <citation type="journal article" date="2016" name="Nat. Commun.">
        <title>Extremotolerant tardigrade genome and improved radiotolerance of human cultured cells by tardigrade-unique protein.</title>
        <authorList>
            <person name="Hashimoto T."/>
            <person name="Horikawa D.D."/>
            <person name="Saito Y."/>
            <person name="Kuwahara H."/>
            <person name="Kozuka-Hata H."/>
            <person name="Shin-I T."/>
            <person name="Minakuchi Y."/>
            <person name="Ohishi K."/>
            <person name="Motoyama A."/>
            <person name="Aizu T."/>
            <person name="Enomoto A."/>
            <person name="Kondo K."/>
            <person name="Tanaka S."/>
            <person name="Hara Y."/>
            <person name="Koshikawa S."/>
            <person name="Sagara H."/>
            <person name="Miura T."/>
            <person name="Yokobori S."/>
            <person name="Miyagawa K."/>
            <person name="Suzuki Y."/>
            <person name="Kubo T."/>
            <person name="Oyama M."/>
            <person name="Kohara Y."/>
            <person name="Fujiyama A."/>
            <person name="Arakawa K."/>
            <person name="Katayama T."/>
            <person name="Toyoda A."/>
            <person name="Kunieda T."/>
        </authorList>
    </citation>
    <scope>NUCLEOTIDE SEQUENCE [LARGE SCALE GENOMIC DNA]</scope>
    <source>
        <strain evidence="13 14">YOKOZUNA-1</strain>
    </source>
</reference>
<dbReference type="GO" id="GO:0006814">
    <property type="term" value="P:sodium ion transport"/>
    <property type="evidence" value="ECO:0007669"/>
    <property type="project" value="UniProtKB-KW"/>
</dbReference>
<keyword evidence="8" id="KW-0406">Ion transport</keyword>
<feature type="transmembrane region" description="Helical" evidence="12">
    <location>
        <begin position="6"/>
        <end position="29"/>
    </location>
</feature>
<evidence type="ECO:0000256" key="6">
    <source>
        <dbReference type="ARBA" id="ARBA00022989"/>
    </source>
</evidence>
<name>A0A1D1VYP8_RAMVA</name>
<dbReference type="Proteomes" id="UP000186922">
    <property type="component" value="Unassembled WGS sequence"/>
</dbReference>
<evidence type="ECO:0000256" key="12">
    <source>
        <dbReference type="SAM" id="Phobius"/>
    </source>
</evidence>
<keyword evidence="10" id="KW-0739">Sodium transport</keyword>
<keyword evidence="9 12" id="KW-0472">Membrane</keyword>
<evidence type="ECO:0000256" key="4">
    <source>
        <dbReference type="ARBA" id="ARBA00022475"/>
    </source>
</evidence>
<evidence type="ECO:0000256" key="9">
    <source>
        <dbReference type="ARBA" id="ARBA00023136"/>
    </source>
</evidence>
<dbReference type="AlphaFoldDB" id="A0A1D1VYP8"/>
<evidence type="ECO:0000256" key="11">
    <source>
        <dbReference type="RuleBase" id="RU362091"/>
    </source>
</evidence>
<evidence type="ECO:0000256" key="1">
    <source>
        <dbReference type="ARBA" id="ARBA00004651"/>
    </source>
</evidence>
<dbReference type="OrthoDB" id="6132759at2759"/>
<feature type="transmembrane region" description="Helical" evidence="12">
    <location>
        <begin position="80"/>
        <end position="98"/>
    </location>
</feature>
<comment type="similarity">
    <text evidence="2 11">Belongs to the sodium:solute symporter (SSF) (TC 2.A.21) family.</text>
</comment>
<feature type="transmembrane region" description="Helical" evidence="12">
    <location>
        <begin position="225"/>
        <end position="247"/>
    </location>
</feature>
<evidence type="ECO:0000256" key="5">
    <source>
        <dbReference type="ARBA" id="ARBA00022692"/>
    </source>
</evidence>
<dbReference type="InterPro" id="IPR051163">
    <property type="entry name" value="Sodium:Solute_Symporter_SSF"/>
</dbReference>
<evidence type="ECO:0000313" key="14">
    <source>
        <dbReference type="Proteomes" id="UP000186922"/>
    </source>
</evidence>
<sequence length="454" mass="49765">MPIWSSILVGGLVCTIYTSLGGMEAVIWTDAFQMTVMLIGVITVLVNGIISAGGIDQVIAANTDTGRLRITFDPDPTIRHSFWSLLIGGIFIVMPFSLNQATVQRYLSVKNKRQAQKMFAIQFPTIIIWWMMLVSIGLAAFAYYQGCDPLMTGRIERTDQVVQLFVLDTLGYLKGLPGLFTAVVYSGTLSSVSSGVNSIVVVLTEDFIRPLRDLKIQTLEDEQKVMRLTKGLSFIVGFTAIGLAFVASALGRGLIQFCWSIDGMCGGPLLGLFFSGMILTYVNSKGIAVGVVAGLATTFWIGIGAIFYAAPQTPLPLSANLCMNGSNFLQENFATSVLWMNETFRNATITFDQDIESLGYEYSYDKQEIVPISILVGINRIYGVSYQYYGLIGFLVTITVASIVSIATGRQDTSKIPDRFFLFRSFSKNSKAETKIRSISKNSEYHSVSTVEAP</sequence>
<feature type="transmembrane region" description="Helical" evidence="12">
    <location>
        <begin position="119"/>
        <end position="144"/>
    </location>
</feature>
<evidence type="ECO:0008006" key="15">
    <source>
        <dbReference type="Google" id="ProtNLM"/>
    </source>
</evidence>
<protein>
    <recommendedName>
        <fullName evidence="15">Sodium/solute symporter</fullName>
    </recommendedName>
</protein>
<dbReference type="InterPro" id="IPR038377">
    <property type="entry name" value="Na/Glc_symporter_sf"/>
</dbReference>
<feature type="transmembrane region" description="Helical" evidence="12">
    <location>
        <begin position="36"/>
        <end position="60"/>
    </location>
</feature>
<accession>A0A1D1VYP8</accession>
<keyword evidence="14" id="KW-1185">Reference proteome</keyword>